<dbReference type="Proteomes" id="UP000655287">
    <property type="component" value="Unassembled WGS sequence"/>
</dbReference>
<dbReference type="InterPro" id="IPR014746">
    <property type="entry name" value="Gln_synth/guanido_kin_cat_dom"/>
</dbReference>
<evidence type="ECO:0000313" key="7">
    <source>
        <dbReference type="Proteomes" id="UP000655287"/>
    </source>
</evidence>
<evidence type="ECO:0000313" key="6">
    <source>
        <dbReference type="EMBL" id="GII81716.1"/>
    </source>
</evidence>
<dbReference type="SUPFAM" id="SSF54368">
    <property type="entry name" value="Glutamine synthetase, N-terminal domain"/>
    <property type="match status" value="1"/>
</dbReference>
<dbReference type="Gene3D" id="3.30.590.10">
    <property type="entry name" value="Glutamine synthetase/guanido kinase, catalytic domain"/>
    <property type="match status" value="1"/>
</dbReference>
<dbReference type="SUPFAM" id="SSF55931">
    <property type="entry name" value="Glutamine synthetase/guanido kinase"/>
    <property type="match status" value="1"/>
</dbReference>
<name>A0A919V230_9ACTN</name>
<accession>A0A919V230</accession>
<dbReference type="GO" id="GO:0004356">
    <property type="term" value="F:glutamine synthetase activity"/>
    <property type="evidence" value="ECO:0007669"/>
    <property type="project" value="InterPro"/>
</dbReference>
<keyword evidence="2" id="KW-0436">Ligase</keyword>
<evidence type="ECO:0000256" key="3">
    <source>
        <dbReference type="PROSITE-ProRule" id="PRU01331"/>
    </source>
</evidence>
<evidence type="ECO:0000256" key="1">
    <source>
        <dbReference type="ARBA" id="ARBA00009897"/>
    </source>
</evidence>
<evidence type="ECO:0000259" key="5">
    <source>
        <dbReference type="PROSITE" id="PS51987"/>
    </source>
</evidence>
<dbReference type="SMART" id="SM01230">
    <property type="entry name" value="Gln-synt_C"/>
    <property type="match status" value="1"/>
</dbReference>
<keyword evidence="7" id="KW-1185">Reference proteome</keyword>
<evidence type="ECO:0000256" key="4">
    <source>
        <dbReference type="RuleBase" id="RU000384"/>
    </source>
</evidence>
<sequence>MDEAERARRAAAGRAAAAELAGRGVVAVATTWVDTSGITRVKGVPLARLAHAAAHGVGASPVFDTFLPDDSAVTGRFAGGPVGDLRLHPDLDRLAVLAALPGWAWAPADRHGQDGTPHPLDGRYLARREAGRLAAAGFAVRAAFEIEWALSAGDGTEFVPAATGPAYGMARLAERAGYLRDLLAALAAAGVAVEQVHPEYAPGQFEVSVAAEGPVGAADTAVLVRETIRAVSRGHGLRASFSPTVVAGGVGNGAHVHASLWRDGVNLMAGGGGPHGLTGPGEAFAAGMLARLPALLAVGAPAVASHLRLVPSHWAGAYACWGLENREAALRFVAGPPGDRCAANMEVKCFDPAGNPYLVMAALLAAGRAGLAEGARLPPPVQVDPATLAADAGVARLPVAPEEAVAAFESEPALRAALGEAVIDTVAAVRRGEIALFAGASAEEVVARTRWRH</sequence>
<dbReference type="AlphaFoldDB" id="A0A919V230"/>
<dbReference type="Gene3D" id="3.10.20.70">
    <property type="entry name" value="Glutamine synthetase, N-terminal domain"/>
    <property type="match status" value="1"/>
</dbReference>
<evidence type="ECO:0000256" key="2">
    <source>
        <dbReference type="ARBA" id="ARBA00022598"/>
    </source>
</evidence>
<proteinExistence type="inferred from homology"/>
<reference evidence="6" key="1">
    <citation type="submission" date="2021-01" db="EMBL/GenBank/DDBJ databases">
        <title>Whole genome shotgun sequence of Sphaerisporangium rufum NBRC 109079.</title>
        <authorList>
            <person name="Komaki H."/>
            <person name="Tamura T."/>
        </authorList>
    </citation>
    <scope>NUCLEOTIDE SEQUENCE</scope>
    <source>
        <strain evidence="6">NBRC 109079</strain>
    </source>
</reference>
<dbReference type="RefSeq" id="WP_203994391.1">
    <property type="nucleotide sequence ID" value="NZ_BOOU01000108.1"/>
</dbReference>
<dbReference type="PROSITE" id="PS51987">
    <property type="entry name" value="GS_CATALYTIC"/>
    <property type="match status" value="1"/>
</dbReference>
<comment type="caution">
    <text evidence="6">The sequence shown here is derived from an EMBL/GenBank/DDBJ whole genome shotgun (WGS) entry which is preliminary data.</text>
</comment>
<dbReference type="PANTHER" id="PTHR43785">
    <property type="entry name" value="GAMMA-GLUTAMYLPUTRESCINE SYNTHETASE"/>
    <property type="match status" value="1"/>
</dbReference>
<protein>
    <submittedName>
        <fullName evidence="6">Glutamine synthetase</fullName>
    </submittedName>
</protein>
<gene>
    <name evidence="6" type="primary">glnA3-1</name>
    <name evidence="6" type="ORF">Sru01_66980</name>
</gene>
<dbReference type="Pfam" id="PF00120">
    <property type="entry name" value="Gln-synt_C"/>
    <property type="match status" value="1"/>
</dbReference>
<dbReference type="PANTHER" id="PTHR43785:SF12">
    <property type="entry name" value="TYPE-1 GLUTAMINE SYNTHETASE 2"/>
    <property type="match status" value="1"/>
</dbReference>
<organism evidence="6 7">
    <name type="scientific">Sphaerisporangium rufum</name>
    <dbReference type="NCBI Taxonomy" id="1381558"/>
    <lineage>
        <taxon>Bacteria</taxon>
        <taxon>Bacillati</taxon>
        <taxon>Actinomycetota</taxon>
        <taxon>Actinomycetes</taxon>
        <taxon>Streptosporangiales</taxon>
        <taxon>Streptosporangiaceae</taxon>
        <taxon>Sphaerisporangium</taxon>
    </lineage>
</organism>
<feature type="domain" description="GS catalytic" evidence="5">
    <location>
        <begin position="122"/>
        <end position="453"/>
    </location>
</feature>
<dbReference type="InterPro" id="IPR036651">
    <property type="entry name" value="Gln_synt_N_sf"/>
</dbReference>
<comment type="similarity">
    <text evidence="1 3 4">Belongs to the glutamine synthetase family.</text>
</comment>
<dbReference type="EMBL" id="BOOU01000108">
    <property type="protein sequence ID" value="GII81716.1"/>
    <property type="molecule type" value="Genomic_DNA"/>
</dbReference>
<dbReference type="GO" id="GO:0006542">
    <property type="term" value="P:glutamine biosynthetic process"/>
    <property type="evidence" value="ECO:0007669"/>
    <property type="project" value="InterPro"/>
</dbReference>
<dbReference type="InterPro" id="IPR008146">
    <property type="entry name" value="Gln_synth_cat_dom"/>
</dbReference>